<evidence type="ECO:0008006" key="3">
    <source>
        <dbReference type="Google" id="ProtNLM"/>
    </source>
</evidence>
<organism evidence="1 2">
    <name type="scientific">Hungatella hathewayi DSM 13479</name>
    <dbReference type="NCBI Taxonomy" id="566550"/>
    <lineage>
        <taxon>Bacteria</taxon>
        <taxon>Bacillati</taxon>
        <taxon>Bacillota</taxon>
        <taxon>Clostridia</taxon>
        <taxon>Lachnospirales</taxon>
        <taxon>Lachnospiraceae</taxon>
        <taxon>Hungatella</taxon>
    </lineage>
</organism>
<accession>D3AKV3</accession>
<sequence length="66" mass="7742">MKIARDILIAFQLLSDNMGCLTVHQLSQVMRVSRTQAKQIIEDCIYWLEKRGWCLRMKGRKGLCPF</sequence>
<evidence type="ECO:0000313" key="1">
    <source>
        <dbReference type="EMBL" id="EFC97557.1"/>
    </source>
</evidence>
<evidence type="ECO:0000313" key="2">
    <source>
        <dbReference type="Proteomes" id="UP000004968"/>
    </source>
</evidence>
<dbReference type="HOGENOM" id="CLU_2837215_0_0_9"/>
<feature type="non-terminal residue" evidence="1">
    <location>
        <position position="66"/>
    </location>
</feature>
<proteinExistence type="predicted"/>
<dbReference type="Proteomes" id="UP000004968">
    <property type="component" value="Unassembled WGS sequence"/>
</dbReference>
<gene>
    <name evidence="1" type="ORF">CLOSTHATH_04247</name>
</gene>
<reference evidence="1 2" key="1">
    <citation type="submission" date="2010-01" db="EMBL/GenBank/DDBJ databases">
        <authorList>
            <person name="Weinstock G."/>
            <person name="Sodergren E."/>
            <person name="Clifton S."/>
            <person name="Fulton L."/>
            <person name="Fulton B."/>
            <person name="Courtney L."/>
            <person name="Fronick C."/>
            <person name="Harrison M."/>
            <person name="Strong C."/>
            <person name="Farmer C."/>
            <person name="Delahaunty K."/>
            <person name="Markovic C."/>
            <person name="Hall O."/>
            <person name="Minx P."/>
            <person name="Tomlinson C."/>
            <person name="Mitreva M."/>
            <person name="Nelson J."/>
            <person name="Hou S."/>
            <person name="Wollam A."/>
            <person name="Pepin K.H."/>
            <person name="Johnson M."/>
            <person name="Bhonagiri V."/>
            <person name="Nash W.E."/>
            <person name="Warren W."/>
            <person name="Chinwalla A."/>
            <person name="Mardis E.R."/>
            <person name="Wilson R.K."/>
        </authorList>
    </citation>
    <scope>NUCLEOTIDE SEQUENCE [LARGE SCALE GENOMIC DNA]</scope>
    <source>
        <strain evidence="1 2">DSM 13479</strain>
    </source>
</reference>
<dbReference type="AlphaFoldDB" id="D3AKV3"/>
<name>D3AKV3_9FIRM</name>
<comment type="caution">
    <text evidence="1">The sequence shown here is derived from an EMBL/GenBank/DDBJ whole genome shotgun (WGS) entry which is preliminary data.</text>
</comment>
<dbReference type="EMBL" id="ACIO01000371">
    <property type="protein sequence ID" value="EFC97557.1"/>
    <property type="molecule type" value="Genomic_DNA"/>
</dbReference>
<dbReference type="RefSeq" id="WP_006774693.1">
    <property type="nucleotide sequence ID" value="NZ_GG667695.1"/>
</dbReference>
<protein>
    <recommendedName>
        <fullName evidence="3">Helix-turn-helix type 11 domain-containing protein</fullName>
    </recommendedName>
</protein>